<organism evidence="5 6">
    <name type="scientific">Roseibium aestuarii</name>
    <dbReference type="NCBI Taxonomy" id="2600299"/>
    <lineage>
        <taxon>Bacteria</taxon>
        <taxon>Pseudomonadati</taxon>
        <taxon>Pseudomonadota</taxon>
        <taxon>Alphaproteobacteria</taxon>
        <taxon>Hyphomicrobiales</taxon>
        <taxon>Stappiaceae</taxon>
        <taxon>Roseibium</taxon>
    </lineage>
</organism>
<name>A0ABW4JRF6_9HYPH</name>
<dbReference type="EC" id="2.4.-.-" evidence="5"/>
<keyword evidence="6" id="KW-1185">Reference proteome</keyword>
<evidence type="ECO:0000313" key="5">
    <source>
        <dbReference type="EMBL" id="MFD1694352.1"/>
    </source>
</evidence>
<evidence type="ECO:0000259" key="4">
    <source>
        <dbReference type="Pfam" id="PF00535"/>
    </source>
</evidence>
<dbReference type="InterPro" id="IPR029044">
    <property type="entry name" value="Nucleotide-diphossugar_trans"/>
</dbReference>
<evidence type="ECO:0000256" key="3">
    <source>
        <dbReference type="ARBA" id="ARBA00022679"/>
    </source>
</evidence>
<keyword evidence="2 5" id="KW-0328">Glycosyltransferase</keyword>
<comment type="caution">
    <text evidence="5">The sequence shown here is derived from an EMBL/GenBank/DDBJ whole genome shotgun (WGS) entry which is preliminary data.</text>
</comment>
<dbReference type="Pfam" id="PF00535">
    <property type="entry name" value="Glycos_transf_2"/>
    <property type="match status" value="1"/>
</dbReference>
<dbReference type="SUPFAM" id="SSF53448">
    <property type="entry name" value="Nucleotide-diphospho-sugar transferases"/>
    <property type="match status" value="1"/>
</dbReference>
<dbReference type="PANTHER" id="PTHR43179:SF12">
    <property type="entry name" value="GALACTOFURANOSYLTRANSFERASE GLFT2"/>
    <property type="match status" value="1"/>
</dbReference>
<keyword evidence="3 5" id="KW-0808">Transferase</keyword>
<evidence type="ECO:0000256" key="1">
    <source>
        <dbReference type="ARBA" id="ARBA00006739"/>
    </source>
</evidence>
<dbReference type="EMBL" id="JBHUFA010000001">
    <property type="protein sequence ID" value="MFD1694352.1"/>
    <property type="molecule type" value="Genomic_DNA"/>
</dbReference>
<proteinExistence type="inferred from homology"/>
<gene>
    <name evidence="5" type="ORF">ACFSC7_02410</name>
</gene>
<dbReference type="Proteomes" id="UP001597327">
    <property type="component" value="Unassembled WGS sequence"/>
</dbReference>
<dbReference type="GO" id="GO:0016757">
    <property type="term" value="F:glycosyltransferase activity"/>
    <property type="evidence" value="ECO:0007669"/>
    <property type="project" value="UniProtKB-KW"/>
</dbReference>
<sequence>MSHDAEVSVGVVVVAFNSEDVIRDCIQSLLSSSHRNLRIVVVDNASTDGTMKVLHDLEAGPSGVAVLDAEERLKRVTREAPDCPDVTVLRSAVNLGYAGGVNLGLDFLMAQDCDLYWVLNPDCRVFPETASAFVAKAGDVPGFGLMGGRVIYVSPENRIQTDGGRVNPRSGMCSNIHLFADAESTPHPKDEDLQYIPGACIVASRRYLQTVGKMEDDYFLYYEEVDWAFRRGELSLVHADKARVLHHAGTAIGSPVVGKEQGSSFSNYFNYRNRIRFVRRFFPQNLAYAYLYSAAKVVKLALQGHFVEADGAARGLLGLRPPKSVRSRLTPEAYRLATR</sequence>
<protein>
    <submittedName>
        <fullName evidence="5">Glycosyltransferase family 2 protein</fullName>
        <ecNumber evidence="5">2.4.-.-</ecNumber>
    </submittedName>
</protein>
<dbReference type="RefSeq" id="WP_149891786.1">
    <property type="nucleotide sequence ID" value="NZ_JBHUFA010000001.1"/>
</dbReference>
<dbReference type="PANTHER" id="PTHR43179">
    <property type="entry name" value="RHAMNOSYLTRANSFERASE WBBL"/>
    <property type="match status" value="1"/>
</dbReference>
<dbReference type="InterPro" id="IPR001173">
    <property type="entry name" value="Glyco_trans_2-like"/>
</dbReference>
<evidence type="ECO:0000256" key="2">
    <source>
        <dbReference type="ARBA" id="ARBA00022676"/>
    </source>
</evidence>
<feature type="domain" description="Glycosyltransferase 2-like" evidence="4">
    <location>
        <begin position="11"/>
        <end position="159"/>
    </location>
</feature>
<accession>A0ABW4JRF6</accession>
<reference evidence="6" key="1">
    <citation type="journal article" date="2019" name="Int. J. Syst. Evol. Microbiol.">
        <title>The Global Catalogue of Microorganisms (GCM) 10K type strain sequencing project: providing services to taxonomists for standard genome sequencing and annotation.</title>
        <authorList>
            <consortium name="The Broad Institute Genomics Platform"/>
            <consortium name="The Broad Institute Genome Sequencing Center for Infectious Disease"/>
            <person name="Wu L."/>
            <person name="Ma J."/>
        </authorList>
    </citation>
    <scope>NUCLEOTIDE SEQUENCE [LARGE SCALE GENOMIC DNA]</scope>
    <source>
        <strain evidence="6">JCM 3369</strain>
    </source>
</reference>
<evidence type="ECO:0000313" key="6">
    <source>
        <dbReference type="Proteomes" id="UP001597327"/>
    </source>
</evidence>
<dbReference type="Gene3D" id="3.90.550.10">
    <property type="entry name" value="Spore Coat Polysaccharide Biosynthesis Protein SpsA, Chain A"/>
    <property type="match status" value="1"/>
</dbReference>
<comment type="similarity">
    <text evidence="1">Belongs to the glycosyltransferase 2 family.</text>
</comment>